<proteinExistence type="inferred from homology"/>
<evidence type="ECO:0000256" key="3">
    <source>
        <dbReference type="ARBA" id="ARBA00023110"/>
    </source>
</evidence>
<feature type="region of interest" description="Disordered" evidence="7">
    <location>
        <begin position="177"/>
        <end position="202"/>
    </location>
</feature>
<evidence type="ECO:0000256" key="6">
    <source>
        <dbReference type="RuleBase" id="RU003915"/>
    </source>
</evidence>
<evidence type="ECO:0000313" key="10">
    <source>
        <dbReference type="EMBL" id="SDD52846.1"/>
    </source>
</evidence>
<dbReference type="PROSITE" id="PS51257">
    <property type="entry name" value="PROKAR_LIPOPROTEIN"/>
    <property type="match status" value="1"/>
</dbReference>
<evidence type="ECO:0000256" key="4">
    <source>
        <dbReference type="ARBA" id="ARBA00023235"/>
    </source>
</evidence>
<dbReference type="STRING" id="1814289.SAMN05216410_3435"/>
<dbReference type="Gene3D" id="3.10.50.40">
    <property type="match status" value="1"/>
</dbReference>
<keyword evidence="4 5" id="KW-0413">Isomerase</keyword>
<feature type="domain" description="PPIase FKBP-type" evidence="9">
    <location>
        <begin position="232"/>
        <end position="319"/>
    </location>
</feature>
<dbReference type="SUPFAM" id="SSF54534">
    <property type="entry name" value="FKBP-like"/>
    <property type="match status" value="2"/>
</dbReference>
<evidence type="ECO:0000256" key="8">
    <source>
        <dbReference type="SAM" id="SignalP"/>
    </source>
</evidence>
<evidence type="ECO:0000259" key="9">
    <source>
        <dbReference type="PROSITE" id="PS50059"/>
    </source>
</evidence>
<dbReference type="InterPro" id="IPR001179">
    <property type="entry name" value="PPIase_FKBP_dom"/>
</dbReference>
<dbReference type="AlphaFoldDB" id="A0A1G6VJ33"/>
<evidence type="ECO:0000313" key="11">
    <source>
        <dbReference type="Proteomes" id="UP000199039"/>
    </source>
</evidence>
<dbReference type="EC" id="5.2.1.8" evidence="6"/>
<dbReference type="OrthoDB" id="25996at2"/>
<dbReference type="Pfam" id="PF00254">
    <property type="entry name" value="FKBP_C"/>
    <property type="match status" value="1"/>
</dbReference>
<sequence length="319" mass="32550">MKNRTVRGITALTLGAALLLSACGNSDDTATPTPSASESTAPAPTAADIAALDAVVVAGDPGTKPTLTIAAPFTTSTEVSRLASEGTGDEILEGNLVGLQLVAYTGSDGVEMQSSWEDPVFEAALDGTDLPVALTEALVGQKVGARVLFAQPQTNQTDGTTQTVVFAVDALSTRPVPTRAEGEAVTPPADLPTVTLDDTGKPSISIPEGYVAPTELVAQPLIKGTGAVVESGQSIQVQYTGWKLSDGTEFDSSWEGTPLVTLIGTGKVIAGWDQGLVGQTVGSQVLLVIPKALAYGTEGSTSDLATEDLVFVVDILRAA</sequence>
<comment type="catalytic activity">
    <reaction evidence="1 5 6">
        <text>[protein]-peptidylproline (omega=180) = [protein]-peptidylproline (omega=0)</text>
        <dbReference type="Rhea" id="RHEA:16237"/>
        <dbReference type="Rhea" id="RHEA-COMP:10747"/>
        <dbReference type="Rhea" id="RHEA-COMP:10748"/>
        <dbReference type="ChEBI" id="CHEBI:83833"/>
        <dbReference type="ChEBI" id="CHEBI:83834"/>
        <dbReference type="EC" id="5.2.1.8"/>
    </reaction>
</comment>
<dbReference type="RefSeq" id="WP_093185641.1">
    <property type="nucleotide sequence ID" value="NZ_FMYH01000008.1"/>
</dbReference>
<feature type="signal peptide" evidence="8">
    <location>
        <begin position="1"/>
        <end position="26"/>
    </location>
</feature>
<gene>
    <name evidence="10" type="ORF">SAMN05216410_3435</name>
</gene>
<dbReference type="PANTHER" id="PTHR43811">
    <property type="entry name" value="FKBP-TYPE PEPTIDYL-PROLYL CIS-TRANS ISOMERASE FKPA"/>
    <property type="match status" value="1"/>
</dbReference>
<keyword evidence="3 5" id="KW-0697">Rotamase</keyword>
<dbReference type="PROSITE" id="PS50059">
    <property type="entry name" value="FKBP_PPIASE"/>
    <property type="match status" value="1"/>
</dbReference>
<dbReference type="PANTHER" id="PTHR43811:SF19">
    <property type="entry name" value="39 KDA FK506-BINDING NUCLEAR PROTEIN"/>
    <property type="match status" value="1"/>
</dbReference>
<reference evidence="10 11" key="1">
    <citation type="submission" date="2016-09" db="EMBL/GenBank/DDBJ databases">
        <authorList>
            <person name="Capua I."/>
            <person name="De Benedictis P."/>
            <person name="Joannis T."/>
            <person name="Lombin L.H."/>
            <person name="Cattoli G."/>
        </authorList>
    </citation>
    <scope>NUCLEOTIDE SEQUENCE [LARGE SCALE GENOMIC DNA]</scope>
    <source>
        <strain evidence="10 11">ISLP-3</strain>
    </source>
</reference>
<dbReference type="GO" id="GO:0000785">
    <property type="term" value="C:chromatin"/>
    <property type="evidence" value="ECO:0007669"/>
    <property type="project" value="TreeGrafter"/>
</dbReference>
<dbReference type="Proteomes" id="UP000199039">
    <property type="component" value="Unassembled WGS sequence"/>
</dbReference>
<keyword evidence="8" id="KW-0732">Signal</keyword>
<evidence type="ECO:0000256" key="2">
    <source>
        <dbReference type="ARBA" id="ARBA00006577"/>
    </source>
</evidence>
<keyword evidence="11" id="KW-1185">Reference proteome</keyword>
<organism evidence="10 11">
    <name type="scientific">Sanguibacter gelidistatuariae</name>
    <dbReference type="NCBI Taxonomy" id="1814289"/>
    <lineage>
        <taxon>Bacteria</taxon>
        <taxon>Bacillati</taxon>
        <taxon>Actinomycetota</taxon>
        <taxon>Actinomycetes</taxon>
        <taxon>Micrococcales</taxon>
        <taxon>Sanguibacteraceae</taxon>
        <taxon>Sanguibacter</taxon>
    </lineage>
</organism>
<feature type="chain" id="PRO_5039383538" description="Peptidyl-prolyl cis-trans isomerase" evidence="8">
    <location>
        <begin position="27"/>
        <end position="319"/>
    </location>
</feature>
<evidence type="ECO:0000256" key="5">
    <source>
        <dbReference type="PROSITE-ProRule" id="PRU00277"/>
    </source>
</evidence>
<accession>A0A1G6VJ33</accession>
<dbReference type="GO" id="GO:0003755">
    <property type="term" value="F:peptidyl-prolyl cis-trans isomerase activity"/>
    <property type="evidence" value="ECO:0007669"/>
    <property type="project" value="UniProtKB-UniRule"/>
</dbReference>
<protein>
    <recommendedName>
        <fullName evidence="6">Peptidyl-prolyl cis-trans isomerase</fullName>
        <ecNumber evidence="6">5.2.1.8</ecNumber>
    </recommendedName>
</protein>
<comment type="similarity">
    <text evidence="2 6">Belongs to the FKBP-type PPIase family.</text>
</comment>
<dbReference type="InterPro" id="IPR046357">
    <property type="entry name" value="PPIase_dom_sf"/>
</dbReference>
<dbReference type="EMBL" id="FMYH01000008">
    <property type="protein sequence ID" value="SDD52846.1"/>
    <property type="molecule type" value="Genomic_DNA"/>
</dbReference>
<evidence type="ECO:0000256" key="1">
    <source>
        <dbReference type="ARBA" id="ARBA00000971"/>
    </source>
</evidence>
<name>A0A1G6VJ33_9MICO</name>
<evidence type="ECO:0000256" key="7">
    <source>
        <dbReference type="SAM" id="MobiDB-lite"/>
    </source>
</evidence>